<sequence>MDRLAIWVQIHGLHEKMRVENNVESIGTYYFPKLLDLDRCGLDFNGYHIFSSVLVEVDINEPIPTGFDFPFADEDTRIEYCDWISFKYERLVELCYFC</sequence>
<dbReference type="Proteomes" id="UP001497516">
    <property type="component" value="Chromosome 6"/>
</dbReference>
<organism evidence="1 2">
    <name type="scientific">Linum trigynum</name>
    <dbReference type="NCBI Taxonomy" id="586398"/>
    <lineage>
        <taxon>Eukaryota</taxon>
        <taxon>Viridiplantae</taxon>
        <taxon>Streptophyta</taxon>
        <taxon>Embryophyta</taxon>
        <taxon>Tracheophyta</taxon>
        <taxon>Spermatophyta</taxon>
        <taxon>Magnoliopsida</taxon>
        <taxon>eudicotyledons</taxon>
        <taxon>Gunneridae</taxon>
        <taxon>Pentapetalae</taxon>
        <taxon>rosids</taxon>
        <taxon>fabids</taxon>
        <taxon>Malpighiales</taxon>
        <taxon>Linaceae</taxon>
        <taxon>Linum</taxon>
    </lineage>
</organism>
<reference evidence="1 2" key="1">
    <citation type="submission" date="2024-04" db="EMBL/GenBank/DDBJ databases">
        <authorList>
            <person name="Fracassetti M."/>
        </authorList>
    </citation>
    <scope>NUCLEOTIDE SEQUENCE [LARGE SCALE GENOMIC DNA]</scope>
</reference>
<gene>
    <name evidence="1" type="ORF">LTRI10_LOCUS33411</name>
</gene>
<proteinExistence type="predicted"/>
<dbReference type="AlphaFoldDB" id="A0AAV2F3G7"/>
<dbReference type="EMBL" id="OZ034819">
    <property type="protein sequence ID" value="CAL1392793.1"/>
    <property type="molecule type" value="Genomic_DNA"/>
</dbReference>
<evidence type="ECO:0000313" key="1">
    <source>
        <dbReference type="EMBL" id="CAL1392793.1"/>
    </source>
</evidence>
<accession>A0AAV2F3G7</accession>
<name>A0AAV2F3G7_9ROSI</name>
<evidence type="ECO:0000313" key="2">
    <source>
        <dbReference type="Proteomes" id="UP001497516"/>
    </source>
</evidence>
<keyword evidence="2" id="KW-1185">Reference proteome</keyword>
<protein>
    <recommendedName>
        <fullName evidence="3">DUF4283 domain-containing protein</fullName>
    </recommendedName>
</protein>
<evidence type="ECO:0008006" key="3">
    <source>
        <dbReference type="Google" id="ProtNLM"/>
    </source>
</evidence>